<proteinExistence type="predicted"/>
<dbReference type="AlphaFoldDB" id="A0A2M4D537"/>
<reference evidence="2" key="1">
    <citation type="submission" date="2018-01" db="EMBL/GenBank/DDBJ databases">
        <title>An insight into the sialome of Amazonian anophelines.</title>
        <authorList>
            <person name="Ribeiro J.M."/>
            <person name="Scarpassa V."/>
            <person name="Calvo E."/>
        </authorList>
    </citation>
    <scope>NUCLEOTIDE SEQUENCE</scope>
</reference>
<evidence type="ECO:0000313" key="2">
    <source>
        <dbReference type="EMBL" id="MBW72656.1"/>
    </source>
</evidence>
<dbReference type="EMBL" id="GGFL01008478">
    <property type="protein sequence ID" value="MBW72656.1"/>
    <property type="molecule type" value="Transcribed_RNA"/>
</dbReference>
<evidence type="ECO:0000256" key="1">
    <source>
        <dbReference type="SAM" id="MobiDB-lite"/>
    </source>
</evidence>
<sequence>MMAMLVSAGAGLADVSASPAAPRQSRRARRAGRENGDTGRCGLVRGRADSSRGYNDRSLPSAAVRCPPVLVVAVPELPRVCLGSGIQGVSRWQTKEKRSKRETKRTGE</sequence>
<name>A0A2M4D537_ANODA</name>
<accession>A0A2M4D537</accession>
<feature type="region of interest" description="Disordered" evidence="1">
    <location>
        <begin position="1"/>
        <end position="59"/>
    </location>
</feature>
<organism evidence="2">
    <name type="scientific">Anopheles darlingi</name>
    <name type="common">Mosquito</name>
    <dbReference type="NCBI Taxonomy" id="43151"/>
    <lineage>
        <taxon>Eukaryota</taxon>
        <taxon>Metazoa</taxon>
        <taxon>Ecdysozoa</taxon>
        <taxon>Arthropoda</taxon>
        <taxon>Hexapoda</taxon>
        <taxon>Insecta</taxon>
        <taxon>Pterygota</taxon>
        <taxon>Neoptera</taxon>
        <taxon>Endopterygota</taxon>
        <taxon>Diptera</taxon>
        <taxon>Nematocera</taxon>
        <taxon>Culicoidea</taxon>
        <taxon>Culicidae</taxon>
        <taxon>Anophelinae</taxon>
        <taxon>Anopheles</taxon>
    </lineage>
</organism>
<protein>
    <submittedName>
        <fullName evidence="2">Putative secreted protein</fullName>
    </submittedName>
</protein>